<protein>
    <submittedName>
        <fullName evidence="1">Uncharacterized protein</fullName>
    </submittedName>
</protein>
<sequence>MVLFPNCNITIYHLDKKTQTYNRINIENVNWSGKRTATVNDKGINVAYTSIISAEKGDYEINTGDKIIKGSIELDITRLSDLKDYEVVTVIGTQESDLFNSISIECT</sequence>
<dbReference type="EMBL" id="CAMTCP010000069">
    <property type="protein sequence ID" value="CAI3546607.1"/>
    <property type="molecule type" value="Genomic_DNA"/>
</dbReference>
<dbReference type="InterPro" id="IPR046639">
    <property type="entry name" value="DUF6751"/>
</dbReference>
<dbReference type="RefSeq" id="WP_317050667.1">
    <property type="nucleotide sequence ID" value="NZ_CAMRXF010000284.1"/>
</dbReference>
<organism evidence="1 2">
    <name type="scientific">Clostridium neonatale</name>
    <dbReference type="NCBI Taxonomy" id="137838"/>
    <lineage>
        <taxon>Bacteria</taxon>
        <taxon>Bacillati</taxon>
        <taxon>Bacillota</taxon>
        <taxon>Clostridia</taxon>
        <taxon>Eubacteriales</taxon>
        <taxon>Clostridiaceae</taxon>
        <taxon>Clostridium</taxon>
    </lineage>
</organism>
<evidence type="ECO:0000313" key="1">
    <source>
        <dbReference type="EMBL" id="CAI3546607.1"/>
    </source>
</evidence>
<dbReference type="Proteomes" id="UP001189143">
    <property type="component" value="Unassembled WGS sequence"/>
</dbReference>
<name>A0AAD2DDN8_9CLOT</name>
<comment type="caution">
    <text evidence="1">The sequence shown here is derived from an EMBL/GenBank/DDBJ whole genome shotgun (WGS) entry which is preliminary data.</text>
</comment>
<accession>A0AAD2DDN8</accession>
<proteinExistence type="predicted"/>
<reference evidence="1" key="1">
    <citation type="submission" date="2022-10" db="EMBL/GenBank/DDBJ databases">
        <authorList>
            <person name="Aires J."/>
            <person name="Mesa V."/>
        </authorList>
    </citation>
    <scope>NUCLEOTIDE SEQUENCE</scope>
    <source>
        <strain evidence="1">Clostridium neonatale JD116</strain>
    </source>
</reference>
<evidence type="ECO:0000313" key="2">
    <source>
        <dbReference type="Proteomes" id="UP001189143"/>
    </source>
</evidence>
<gene>
    <name evidence="1" type="ORF">CNEO2_1620004</name>
</gene>
<dbReference type="AlphaFoldDB" id="A0AAD2DDN8"/>
<dbReference type="Pfam" id="PF20536">
    <property type="entry name" value="DUF6751"/>
    <property type="match status" value="1"/>
</dbReference>